<comment type="caution">
    <text evidence="1">The sequence shown here is derived from an EMBL/GenBank/DDBJ whole genome shotgun (WGS) entry which is preliminary data.</text>
</comment>
<dbReference type="AlphaFoldDB" id="I4W2H8"/>
<keyword evidence="2" id="KW-1185">Reference proteome</keyword>
<dbReference type="EMBL" id="AJXT01000015">
    <property type="protein sequence ID" value="EIL93669.1"/>
    <property type="molecule type" value="Genomic_DNA"/>
</dbReference>
<evidence type="ECO:0000313" key="2">
    <source>
        <dbReference type="Proteomes" id="UP000003226"/>
    </source>
</evidence>
<sequence>MPEAMSLLDMPLLDQVGEQRANLCHSYIRDRQATNPGEGVIFQSAALLQELAGCPFRFLHRQPLASDRFETVGCAIGTGSLFGLALDAWIYALRKQFA</sequence>
<organism evidence="1 2">
    <name type="scientific">Rhodanobacter spathiphylli B39</name>
    <dbReference type="NCBI Taxonomy" id="1163407"/>
    <lineage>
        <taxon>Bacteria</taxon>
        <taxon>Pseudomonadati</taxon>
        <taxon>Pseudomonadota</taxon>
        <taxon>Gammaproteobacteria</taxon>
        <taxon>Lysobacterales</taxon>
        <taxon>Rhodanobacteraceae</taxon>
        <taxon>Rhodanobacter</taxon>
    </lineage>
</organism>
<proteinExistence type="predicted"/>
<dbReference type="Proteomes" id="UP000003226">
    <property type="component" value="Unassembled WGS sequence"/>
</dbReference>
<gene>
    <name evidence="1" type="ORF">UU7_07496</name>
</gene>
<reference evidence="1 2" key="1">
    <citation type="journal article" date="2012" name="J. Bacteriol.">
        <title>Genome sequences for six rhodanobacter strains, isolated from soils and the terrestrial subsurface, with variable denitrification capabilities.</title>
        <authorList>
            <person name="Kostka J.E."/>
            <person name="Green S.J."/>
            <person name="Rishishwar L."/>
            <person name="Prakash O."/>
            <person name="Katz L.S."/>
            <person name="Marino-Ramirez L."/>
            <person name="Jordan I.K."/>
            <person name="Munk C."/>
            <person name="Ivanova N."/>
            <person name="Mikhailova N."/>
            <person name="Watson D.B."/>
            <person name="Brown S.D."/>
            <person name="Palumbo A.V."/>
            <person name="Brooks S.C."/>
        </authorList>
    </citation>
    <scope>NUCLEOTIDE SEQUENCE [LARGE SCALE GENOMIC DNA]</scope>
    <source>
        <strain evidence="1 2">B39</strain>
    </source>
</reference>
<protein>
    <submittedName>
        <fullName evidence="1">Uncharacterized protein</fullName>
    </submittedName>
</protein>
<accession>I4W2H8</accession>
<evidence type="ECO:0000313" key="1">
    <source>
        <dbReference type="EMBL" id="EIL93669.1"/>
    </source>
</evidence>
<name>I4W2H8_9GAMM</name>